<organism evidence="12 13">
    <name type="scientific">Nocardioides bruguierae</name>
    <dbReference type="NCBI Taxonomy" id="2945102"/>
    <lineage>
        <taxon>Bacteria</taxon>
        <taxon>Bacillati</taxon>
        <taxon>Actinomycetota</taxon>
        <taxon>Actinomycetes</taxon>
        <taxon>Propionibacteriales</taxon>
        <taxon>Nocardioidaceae</taxon>
        <taxon>Nocardioides</taxon>
    </lineage>
</organism>
<evidence type="ECO:0000256" key="2">
    <source>
        <dbReference type="ARBA" id="ARBA00011955"/>
    </source>
</evidence>
<evidence type="ECO:0000256" key="10">
    <source>
        <dbReference type="ARBA" id="ARBA00048540"/>
    </source>
</evidence>
<feature type="region of interest" description="Disordered" evidence="11">
    <location>
        <begin position="1"/>
        <end position="27"/>
    </location>
</feature>
<dbReference type="EMBL" id="JAMOIL010000003">
    <property type="protein sequence ID" value="MCM0619467.1"/>
    <property type="molecule type" value="Genomic_DNA"/>
</dbReference>
<dbReference type="AlphaFoldDB" id="A0A9X2D4W3"/>
<comment type="caution">
    <text evidence="12">The sequence shown here is derived from an EMBL/GenBank/DDBJ whole genome shotgun (WGS) entry which is preliminary data.</text>
</comment>
<name>A0A9X2D4W3_9ACTN</name>
<evidence type="ECO:0000256" key="6">
    <source>
        <dbReference type="ARBA" id="ARBA00022723"/>
    </source>
</evidence>
<accession>A0A9X2D4W3</accession>
<evidence type="ECO:0000256" key="3">
    <source>
        <dbReference type="ARBA" id="ARBA00016337"/>
    </source>
</evidence>
<reference evidence="12" key="1">
    <citation type="submission" date="2022-05" db="EMBL/GenBank/DDBJ databases">
        <authorList>
            <person name="Tuo L."/>
        </authorList>
    </citation>
    <scope>NUCLEOTIDE SEQUENCE</scope>
    <source>
        <strain evidence="12">BSK12Z-4</strain>
    </source>
</reference>
<dbReference type="Gene3D" id="3.10.520.10">
    <property type="entry name" value="ApbE-like domains"/>
    <property type="match status" value="2"/>
</dbReference>
<dbReference type="RefSeq" id="WP_250826289.1">
    <property type="nucleotide sequence ID" value="NZ_JAMOIL010000003.1"/>
</dbReference>
<feature type="compositionally biased region" description="Polar residues" evidence="11">
    <location>
        <begin position="1"/>
        <end position="15"/>
    </location>
</feature>
<keyword evidence="8" id="KW-0460">Magnesium</keyword>
<gene>
    <name evidence="12" type="ORF">M8330_04045</name>
</gene>
<dbReference type="Pfam" id="PF02424">
    <property type="entry name" value="ApbE"/>
    <property type="match status" value="2"/>
</dbReference>
<dbReference type="Proteomes" id="UP001139485">
    <property type="component" value="Unassembled WGS sequence"/>
</dbReference>
<evidence type="ECO:0000313" key="12">
    <source>
        <dbReference type="EMBL" id="MCM0619467.1"/>
    </source>
</evidence>
<keyword evidence="4" id="KW-0285">Flavoprotein</keyword>
<protein>
    <recommendedName>
        <fullName evidence="3">FAD:protein FMN transferase</fullName>
        <ecNumber evidence="2">2.7.1.180</ecNumber>
    </recommendedName>
    <alternativeName>
        <fullName evidence="9">Flavin transferase</fullName>
    </alternativeName>
</protein>
<evidence type="ECO:0000256" key="8">
    <source>
        <dbReference type="ARBA" id="ARBA00022842"/>
    </source>
</evidence>
<keyword evidence="13" id="KW-1185">Reference proteome</keyword>
<proteinExistence type="predicted"/>
<dbReference type="PANTHER" id="PTHR30040">
    <property type="entry name" value="THIAMINE BIOSYNTHESIS LIPOPROTEIN APBE"/>
    <property type="match status" value="1"/>
</dbReference>
<evidence type="ECO:0000256" key="9">
    <source>
        <dbReference type="ARBA" id="ARBA00031306"/>
    </source>
</evidence>
<evidence type="ECO:0000256" key="7">
    <source>
        <dbReference type="ARBA" id="ARBA00022827"/>
    </source>
</evidence>
<dbReference type="SUPFAM" id="SSF143631">
    <property type="entry name" value="ApbE-like"/>
    <property type="match status" value="1"/>
</dbReference>
<comment type="cofactor">
    <cofactor evidence="1">
        <name>Mg(2+)</name>
        <dbReference type="ChEBI" id="CHEBI:18420"/>
    </cofactor>
</comment>
<evidence type="ECO:0000313" key="13">
    <source>
        <dbReference type="Proteomes" id="UP001139485"/>
    </source>
</evidence>
<dbReference type="GO" id="GO:0016740">
    <property type="term" value="F:transferase activity"/>
    <property type="evidence" value="ECO:0007669"/>
    <property type="project" value="UniProtKB-KW"/>
</dbReference>
<evidence type="ECO:0000256" key="4">
    <source>
        <dbReference type="ARBA" id="ARBA00022630"/>
    </source>
</evidence>
<evidence type="ECO:0000256" key="11">
    <source>
        <dbReference type="SAM" id="MobiDB-lite"/>
    </source>
</evidence>
<comment type="catalytic activity">
    <reaction evidence="10">
        <text>L-threonyl-[protein] + FAD = FMN-L-threonyl-[protein] + AMP + H(+)</text>
        <dbReference type="Rhea" id="RHEA:36847"/>
        <dbReference type="Rhea" id="RHEA-COMP:11060"/>
        <dbReference type="Rhea" id="RHEA-COMP:11061"/>
        <dbReference type="ChEBI" id="CHEBI:15378"/>
        <dbReference type="ChEBI" id="CHEBI:30013"/>
        <dbReference type="ChEBI" id="CHEBI:57692"/>
        <dbReference type="ChEBI" id="CHEBI:74257"/>
        <dbReference type="ChEBI" id="CHEBI:456215"/>
        <dbReference type="EC" id="2.7.1.180"/>
    </reaction>
</comment>
<dbReference type="GO" id="GO:0046872">
    <property type="term" value="F:metal ion binding"/>
    <property type="evidence" value="ECO:0007669"/>
    <property type="project" value="UniProtKB-KW"/>
</dbReference>
<dbReference type="EC" id="2.7.1.180" evidence="2"/>
<dbReference type="PANTHER" id="PTHR30040:SF2">
    <property type="entry name" value="FAD:PROTEIN FMN TRANSFERASE"/>
    <property type="match status" value="1"/>
</dbReference>
<dbReference type="InterPro" id="IPR003374">
    <property type="entry name" value="ApbE-like_sf"/>
</dbReference>
<keyword evidence="6" id="KW-0479">Metal-binding</keyword>
<evidence type="ECO:0000256" key="5">
    <source>
        <dbReference type="ARBA" id="ARBA00022679"/>
    </source>
</evidence>
<keyword evidence="7" id="KW-0274">FAD</keyword>
<sequence length="269" mass="29111">MTTTPAPQHSHQPFSQPAPVTPAGPPTWRASEQVMGMPISLALRGREAGTEAGHQAWREAVHELRWADQVFSTWKADSWISRLDRREVTLAECPAEVADVLDLGERARVSTGGRFDVQRFGRLDPTGVVKGWAVERAVRPLLELADTDLCLSAGGDMVCRVRDPQRPGWRIGIEDPADPSRVKVVLTLRDGALATSGLSRRGAHLVDPRTGAVPASLGSVTVVAESLTWADIDATAGFVADAAAPAWLTERDRRGVVIWRDGTVEPYGC</sequence>
<dbReference type="InterPro" id="IPR024932">
    <property type="entry name" value="ApbE"/>
</dbReference>
<evidence type="ECO:0000256" key="1">
    <source>
        <dbReference type="ARBA" id="ARBA00001946"/>
    </source>
</evidence>
<keyword evidence="5 12" id="KW-0808">Transferase</keyword>